<evidence type="ECO:0000313" key="1">
    <source>
        <dbReference type="EMBL" id="KAG2259227.1"/>
    </source>
</evidence>
<sequence>MALACLLSRKFGKCQQRQDHDESGKESWCLVCRWWLPPFENDGVLGFASDGVDSSRTLYRGESLKQDTEAAGLSSGGEISEGSFDGAWLVLDSPCREMKKDESVR</sequence>
<comment type="caution">
    <text evidence="1">The sequence shown here is derived from an EMBL/GenBank/DDBJ whole genome shotgun (WGS) entry which is preliminary data.</text>
</comment>
<dbReference type="AlphaFoldDB" id="A0A8X7PYR7"/>
<organism evidence="1 2">
    <name type="scientific">Brassica carinata</name>
    <name type="common">Ethiopian mustard</name>
    <name type="synonym">Abyssinian cabbage</name>
    <dbReference type="NCBI Taxonomy" id="52824"/>
    <lineage>
        <taxon>Eukaryota</taxon>
        <taxon>Viridiplantae</taxon>
        <taxon>Streptophyta</taxon>
        <taxon>Embryophyta</taxon>
        <taxon>Tracheophyta</taxon>
        <taxon>Spermatophyta</taxon>
        <taxon>Magnoliopsida</taxon>
        <taxon>eudicotyledons</taxon>
        <taxon>Gunneridae</taxon>
        <taxon>Pentapetalae</taxon>
        <taxon>rosids</taxon>
        <taxon>malvids</taxon>
        <taxon>Brassicales</taxon>
        <taxon>Brassicaceae</taxon>
        <taxon>Brassiceae</taxon>
        <taxon>Brassica</taxon>
    </lineage>
</organism>
<protein>
    <submittedName>
        <fullName evidence="1">Uncharacterized protein</fullName>
    </submittedName>
</protein>
<keyword evidence="2" id="KW-1185">Reference proteome</keyword>
<name>A0A8X7PYR7_BRACI</name>
<dbReference type="Proteomes" id="UP000886595">
    <property type="component" value="Unassembled WGS sequence"/>
</dbReference>
<evidence type="ECO:0000313" key="2">
    <source>
        <dbReference type="Proteomes" id="UP000886595"/>
    </source>
</evidence>
<accession>A0A8X7PYR7</accession>
<reference evidence="1 2" key="1">
    <citation type="submission" date="2020-02" db="EMBL/GenBank/DDBJ databases">
        <authorList>
            <person name="Ma Q."/>
            <person name="Huang Y."/>
            <person name="Song X."/>
            <person name="Pei D."/>
        </authorList>
    </citation>
    <scope>NUCLEOTIDE SEQUENCE [LARGE SCALE GENOMIC DNA]</scope>
    <source>
        <strain evidence="1">Sxm20200214</strain>
        <tissue evidence="1">Leaf</tissue>
    </source>
</reference>
<gene>
    <name evidence="1" type="ORF">Bca52824_078521</name>
</gene>
<dbReference type="EMBL" id="JAAMPC010000015">
    <property type="protein sequence ID" value="KAG2259227.1"/>
    <property type="molecule type" value="Genomic_DNA"/>
</dbReference>
<proteinExistence type="predicted"/>